<dbReference type="InterPro" id="IPR010982">
    <property type="entry name" value="Lambda_DNA-bd_dom_sf"/>
</dbReference>
<dbReference type="Pfam" id="PF13377">
    <property type="entry name" value="Peripla_BP_3"/>
    <property type="match status" value="1"/>
</dbReference>
<gene>
    <name evidence="5" type="ORF">SAMN00808754_1832</name>
</gene>
<dbReference type="AlphaFoldDB" id="A0A1W1VWU2"/>
<evidence type="ECO:0000256" key="2">
    <source>
        <dbReference type="ARBA" id="ARBA00023125"/>
    </source>
</evidence>
<dbReference type="InterPro" id="IPR000843">
    <property type="entry name" value="HTH_LacI"/>
</dbReference>
<dbReference type="SUPFAM" id="SSF53822">
    <property type="entry name" value="Periplasmic binding protein-like I"/>
    <property type="match status" value="1"/>
</dbReference>
<keyword evidence="6" id="KW-1185">Reference proteome</keyword>
<name>A0A1W1VWU2_9FIRM</name>
<sequence>MVTIKDVAKAAGVAPSTVSHVLNKSAPVSPQTREKVLAAVKALGYQPSAVAQSLKLGFSKTIALIVPTISTPMYSEMIEGIEEEATNHGYNLILCRSGRDPIRELMYLKILRTNRVDGIILAAPQVNDPCLKELEKSSLPAVIIGGYPPNNGIPSIKVDNKGGTWASIEYLLSLGHRKIAFINGYSTVPDSKERLEAIKECLAHYHIPWREDYYREGDFTRHSGAALAQELMASEEPPTAIFIASDTMAIGAMQAIKNMGWSIPEDVSLIGFDDIKFCQYLDPPLTTVRQPAYEMGKAAMKALLALFSGERSEALSRIFEAKLIIRGSCAKPRSKDLGEGVGK</sequence>
<dbReference type="Proteomes" id="UP000192569">
    <property type="component" value="Chromosome I"/>
</dbReference>
<dbReference type="PROSITE" id="PS50932">
    <property type="entry name" value="HTH_LACI_2"/>
    <property type="match status" value="1"/>
</dbReference>
<dbReference type="Pfam" id="PF00356">
    <property type="entry name" value="LacI"/>
    <property type="match status" value="1"/>
</dbReference>
<dbReference type="EMBL" id="LT838272">
    <property type="protein sequence ID" value="SMB97364.1"/>
    <property type="molecule type" value="Genomic_DNA"/>
</dbReference>
<dbReference type="InterPro" id="IPR028082">
    <property type="entry name" value="Peripla_BP_I"/>
</dbReference>
<accession>A0A1W1VWU2</accession>
<organism evidence="5 6">
    <name type="scientific">Thermanaeromonas toyohensis ToBE</name>
    <dbReference type="NCBI Taxonomy" id="698762"/>
    <lineage>
        <taxon>Bacteria</taxon>
        <taxon>Bacillati</taxon>
        <taxon>Bacillota</taxon>
        <taxon>Clostridia</taxon>
        <taxon>Neomoorellales</taxon>
        <taxon>Neomoorellaceae</taxon>
        <taxon>Thermanaeromonas</taxon>
    </lineage>
</organism>
<dbReference type="PANTHER" id="PTHR30146:SF109">
    <property type="entry name" value="HTH-TYPE TRANSCRIPTIONAL REGULATOR GALS"/>
    <property type="match status" value="1"/>
</dbReference>
<dbReference type="OrthoDB" id="9784962at2"/>
<dbReference type="SMART" id="SM00354">
    <property type="entry name" value="HTH_LACI"/>
    <property type="match status" value="1"/>
</dbReference>
<dbReference type="CDD" id="cd01392">
    <property type="entry name" value="HTH_LacI"/>
    <property type="match status" value="1"/>
</dbReference>
<evidence type="ECO:0000313" key="6">
    <source>
        <dbReference type="Proteomes" id="UP000192569"/>
    </source>
</evidence>
<dbReference type="STRING" id="698762.SAMN00808754_1832"/>
<dbReference type="SUPFAM" id="SSF47413">
    <property type="entry name" value="lambda repressor-like DNA-binding domains"/>
    <property type="match status" value="1"/>
</dbReference>
<feature type="domain" description="HTH lacI-type" evidence="4">
    <location>
        <begin position="2"/>
        <end position="56"/>
    </location>
</feature>
<dbReference type="Gene3D" id="1.10.260.40">
    <property type="entry name" value="lambda repressor-like DNA-binding domains"/>
    <property type="match status" value="1"/>
</dbReference>
<keyword evidence="3" id="KW-0804">Transcription</keyword>
<dbReference type="PRINTS" id="PR00036">
    <property type="entry name" value="HTHLACI"/>
</dbReference>
<reference evidence="5 6" key="1">
    <citation type="submission" date="2017-04" db="EMBL/GenBank/DDBJ databases">
        <authorList>
            <person name="Afonso C.L."/>
            <person name="Miller P.J."/>
            <person name="Scott M.A."/>
            <person name="Spackman E."/>
            <person name="Goraichik I."/>
            <person name="Dimitrov K.M."/>
            <person name="Suarez D.L."/>
            <person name="Swayne D.E."/>
        </authorList>
    </citation>
    <scope>NUCLEOTIDE SEQUENCE [LARGE SCALE GENOMIC DNA]</scope>
    <source>
        <strain evidence="5 6">ToBE</strain>
    </source>
</reference>
<dbReference type="GO" id="GO:0000976">
    <property type="term" value="F:transcription cis-regulatory region binding"/>
    <property type="evidence" value="ECO:0007669"/>
    <property type="project" value="TreeGrafter"/>
</dbReference>
<dbReference type="CDD" id="cd06267">
    <property type="entry name" value="PBP1_LacI_sugar_binding-like"/>
    <property type="match status" value="1"/>
</dbReference>
<evidence type="ECO:0000259" key="4">
    <source>
        <dbReference type="PROSITE" id="PS50932"/>
    </source>
</evidence>
<dbReference type="PANTHER" id="PTHR30146">
    <property type="entry name" value="LACI-RELATED TRANSCRIPTIONAL REPRESSOR"/>
    <property type="match status" value="1"/>
</dbReference>
<proteinExistence type="predicted"/>
<dbReference type="RefSeq" id="WP_084665426.1">
    <property type="nucleotide sequence ID" value="NZ_LT838272.1"/>
</dbReference>
<protein>
    <submittedName>
        <fullName evidence="5">Transcriptional regulator, LacI family</fullName>
    </submittedName>
</protein>
<keyword evidence="1" id="KW-0805">Transcription regulation</keyword>
<keyword evidence="2" id="KW-0238">DNA-binding</keyword>
<dbReference type="Gene3D" id="3.40.50.2300">
    <property type="match status" value="2"/>
</dbReference>
<evidence type="ECO:0000256" key="1">
    <source>
        <dbReference type="ARBA" id="ARBA00023015"/>
    </source>
</evidence>
<dbReference type="InterPro" id="IPR046335">
    <property type="entry name" value="LacI/GalR-like_sensor"/>
</dbReference>
<dbReference type="GO" id="GO:0003700">
    <property type="term" value="F:DNA-binding transcription factor activity"/>
    <property type="evidence" value="ECO:0007669"/>
    <property type="project" value="TreeGrafter"/>
</dbReference>
<evidence type="ECO:0000256" key="3">
    <source>
        <dbReference type="ARBA" id="ARBA00023163"/>
    </source>
</evidence>
<evidence type="ECO:0000313" key="5">
    <source>
        <dbReference type="EMBL" id="SMB97364.1"/>
    </source>
</evidence>